<dbReference type="OrthoDB" id="7012117at2"/>
<name>A0A5C5ZJN7_9BACT</name>
<dbReference type="Gene3D" id="3.10.100.10">
    <property type="entry name" value="Mannose-Binding Protein A, subunit A"/>
    <property type="match status" value="1"/>
</dbReference>
<evidence type="ECO:0000259" key="2">
    <source>
        <dbReference type="PROSITE" id="PS50041"/>
    </source>
</evidence>
<accession>A0A5C5ZJN7</accession>
<evidence type="ECO:0000256" key="1">
    <source>
        <dbReference type="SAM" id="SignalP"/>
    </source>
</evidence>
<keyword evidence="4" id="KW-1185">Reference proteome</keyword>
<dbReference type="RefSeq" id="WP_146401519.1">
    <property type="nucleotide sequence ID" value="NZ_SJPQ01000003.1"/>
</dbReference>
<dbReference type="SUPFAM" id="SSF56436">
    <property type="entry name" value="C-type lectin-like"/>
    <property type="match status" value="1"/>
</dbReference>
<dbReference type="InterPro" id="IPR013424">
    <property type="entry name" value="Ice-binding_C"/>
</dbReference>
<comment type="caution">
    <text evidence="3">The sequence shown here is derived from an EMBL/GenBank/DDBJ whole genome shotgun (WGS) entry which is preliminary data.</text>
</comment>
<dbReference type="EMBL" id="SJPQ01000003">
    <property type="protein sequence ID" value="TWT87410.1"/>
    <property type="molecule type" value="Genomic_DNA"/>
</dbReference>
<dbReference type="NCBIfam" id="TIGR02595">
    <property type="entry name" value="PEP_CTERM"/>
    <property type="match status" value="1"/>
</dbReference>
<dbReference type="InterPro" id="IPR016187">
    <property type="entry name" value="CTDL_fold"/>
</dbReference>
<organism evidence="3 4">
    <name type="scientific">Pseudobythopirellula maris</name>
    <dbReference type="NCBI Taxonomy" id="2527991"/>
    <lineage>
        <taxon>Bacteria</taxon>
        <taxon>Pseudomonadati</taxon>
        <taxon>Planctomycetota</taxon>
        <taxon>Planctomycetia</taxon>
        <taxon>Pirellulales</taxon>
        <taxon>Lacipirellulaceae</taxon>
        <taxon>Pseudobythopirellula</taxon>
    </lineage>
</organism>
<reference evidence="3 4" key="1">
    <citation type="submission" date="2019-02" db="EMBL/GenBank/DDBJ databases">
        <title>Deep-cultivation of Planctomycetes and their phenomic and genomic characterization uncovers novel biology.</title>
        <authorList>
            <person name="Wiegand S."/>
            <person name="Jogler M."/>
            <person name="Boedeker C."/>
            <person name="Pinto D."/>
            <person name="Vollmers J."/>
            <person name="Rivas-Marin E."/>
            <person name="Kohn T."/>
            <person name="Peeters S.H."/>
            <person name="Heuer A."/>
            <person name="Rast P."/>
            <person name="Oberbeckmann S."/>
            <person name="Bunk B."/>
            <person name="Jeske O."/>
            <person name="Meyerdierks A."/>
            <person name="Storesund J.E."/>
            <person name="Kallscheuer N."/>
            <person name="Luecker S."/>
            <person name="Lage O.M."/>
            <person name="Pohl T."/>
            <person name="Merkel B.J."/>
            <person name="Hornburger P."/>
            <person name="Mueller R.-W."/>
            <person name="Bruemmer F."/>
            <person name="Labrenz M."/>
            <person name="Spormann A.M."/>
            <person name="Op Den Camp H."/>
            <person name="Overmann J."/>
            <person name="Amann R."/>
            <person name="Jetten M.S.M."/>
            <person name="Mascher T."/>
            <person name="Medema M.H."/>
            <person name="Devos D.P."/>
            <person name="Kaster A.-K."/>
            <person name="Ovreas L."/>
            <person name="Rohde M."/>
            <person name="Galperin M.Y."/>
            <person name="Jogler C."/>
        </authorList>
    </citation>
    <scope>NUCLEOTIDE SEQUENCE [LARGE SCALE GENOMIC DNA]</scope>
    <source>
        <strain evidence="3 4">Mal64</strain>
    </source>
</reference>
<sequence precursor="true">MTRLRSTLFAAALAALASSAQADFMFYHDGHSYLTVTSTPSTWAGAAADAASREFGGFTGALARIDNEAENDAIYTAMKLNIPIGDHSLTTAPDGGGGAYVWIGATDRALEGQWIWDGDGDGAGDLFWQGDENGVAAGGLYEDWGTTGAQNEPDDFSNNQDAAGISLNGWPLGLAGQWNDVAESNTLFYVVEFAGVPEPSSLLLTAGALLGVIGRRRVMGGRA</sequence>
<evidence type="ECO:0000313" key="4">
    <source>
        <dbReference type="Proteomes" id="UP000315440"/>
    </source>
</evidence>
<dbReference type="PROSITE" id="PS50041">
    <property type="entry name" value="C_TYPE_LECTIN_2"/>
    <property type="match status" value="1"/>
</dbReference>
<protein>
    <recommendedName>
        <fullName evidence="2">C-type lectin domain-containing protein</fullName>
    </recommendedName>
</protein>
<feature type="signal peptide" evidence="1">
    <location>
        <begin position="1"/>
        <end position="22"/>
    </location>
</feature>
<dbReference type="AlphaFoldDB" id="A0A5C5ZJN7"/>
<dbReference type="InterPro" id="IPR001304">
    <property type="entry name" value="C-type_lectin-like"/>
</dbReference>
<feature type="domain" description="C-type lectin" evidence="2">
    <location>
        <begin position="28"/>
        <end position="192"/>
    </location>
</feature>
<gene>
    <name evidence="3" type="ORF">Mal64_29490</name>
</gene>
<feature type="chain" id="PRO_5023076642" description="C-type lectin domain-containing protein" evidence="1">
    <location>
        <begin position="23"/>
        <end position="223"/>
    </location>
</feature>
<dbReference type="Proteomes" id="UP000315440">
    <property type="component" value="Unassembled WGS sequence"/>
</dbReference>
<proteinExistence type="predicted"/>
<keyword evidence="1" id="KW-0732">Signal</keyword>
<dbReference type="InterPro" id="IPR016186">
    <property type="entry name" value="C-type_lectin-like/link_sf"/>
</dbReference>
<evidence type="ECO:0000313" key="3">
    <source>
        <dbReference type="EMBL" id="TWT87410.1"/>
    </source>
</evidence>